<gene>
    <name evidence="1" type="ORF">F8388_016476</name>
</gene>
<comment type="caution">
    <text evidence="1">The sequence shown here is derived from an EMBL/GenBank/DDBJ whole genome shotgun (WGS) entry which is preliminary data.</text>
</comment>
<dbReference type="EMBL" id="JAATIP010000043">
    <property type="protein sequence ID" value="KAF4386224.1"/>
    <property type="molecule type" value="Genomic_DNA"/>
</dbReference>
<proteinExistence type="predicted"/>
<accession>A0A7J6GTF6</accession>
<evidence type="ECO:0000313" key="2">
    <source>
        <dbReference type="Proteomes" id="UP000525078"/>
    </source>
</evidence>
<dbReference type="AlphaFoldDB" id="A0A7J6GTF6"/>
<protein>
    <submittedName>
        <fullName evidence="1">Uncharacterized protein</fullName>
    </submittedName>
</protein>
<name>A0A7J6GTF6_CANSA</name>
<reference evidence="1 2" key="1">
    <citation type="journal article" date="2020" name="bioRxiv">
        <title>Sequence and annotation of 42 cannabis genomes reveals extensive copy number variation in cannabinoid synthesis and pathogen resistance genes.</title>
        <authorList>
            <person name="Mckernan K.J."/>
            <person name="Helbert Y."/>
            <person name="Kane L.T."/>
            <person name="Ebling H."/>
            <person name="Zhang L."/>
            <person name="Liu B."/>
            <person name="Eaton Z."/>
            <person name="Mclaughlin S."/>
            <person name="Kingan S."/>
            <person name="Baybayan P."/>
            <person name="Concepcion G."/>
            <person name="Jordan M."/>
            <person name="Riva A."/>
            <person name="Barbazuk W."/>
            <person name="Harkins T."/>
        </authorList>
    </citation>
    <scope>NUCLEOTIDE SEQUENCE [LARGE SCALE GENOMIC DNA]</scope>
    <source>
        <strain evidence="2">cv. Jamaican Lion 4</strain>
        <tissue evidence="1">Leaf</tissue>
    </source>
</reference>
<evidence type="ECO:0000313" key="1">
    <source>
        <dbReference type="EMBL" id="KAF4386224.1"/>
    </source>
</evidence>
<sequence>MLGEIVKAKPWPPSLGYSGTIAKAKAVENEKALPVVEFLNFKGLVSPMVESGKVELIKLRLYWVLKKKENPDNHSEVGDDDISNVDEDTRPYILTKLTICDGHDGTAFSNGDLTKVKSTYDDDDQCKRQQRGPTIVGSEDVPIFLLLPA</sequence>
<organism evidence="1 2">
    <name type="scientific">Cannabis sativa</name>
    <name type="common">Hemp</name>
    <name type="synonym">Marijuana</name>
    <dbReference type="NCBI Taxonomy" id="3483"/>
    <lineage>
        <taxon>Eukaryota</taxon>
        <taxon>Viridiplantae</taxon>
        <taxon>Streptophyta</taxon>
        <taxon>Embryophyta</taxon>
        <taxon>Tracheophyta</taxon>
        <taxon>Spermatophyta</taxon>
        <taxon>Magnoliopsida</taxon>
        <taxon>eudicotyledons</taxon>
        <taxon>Gunneridae</taxon>
        <taxon>Pentapetalae</taxon>
        <taxon>rosids</taxon>
        <taxon>fabids</taxon>
        <taxon>Rosales</taxon>
        <taxon>Cannabaceae</taxon>
        <taxon>Cannabis</taxon>
    </lineage>
</organism>
<dbReference type="Proteomes" id="UP000525078">
    <property type="component" value="Unassembled WGS sequence"/>
</dbReference>